<name>A0A1I2PZX5_9LACO</name>
<sequence length="349" mass="38562">MSGRFSGFISRLTLPRQKGCSYLSEGTVIEEEFTLADPQMAVSLFGINDAYLKLIEEGKNVIVSSFGNHVKIKGSQDGVSETKEIFAQLAELLKKGVTISNADVVSAMTMAEKGTLEYFQDLYTDTLIRDRKGRSIRVKNYSQRQYVQAVKHNDLVFGIGPAGTGKTYLAVVMAVAALKRHEVERLVLTRPAVEAGESLGFLPGDLKEKVDPYLRPIYDALNSILGAEHTERLIERGVIEIAPLAYMRGRTLENAFVILDEAQNTTRAQMKMFLTRLGFGSKMIVNGDKTQIDLPAGHKQSGLVDAEHVLSNLAHIGFVHFDAADVVRHPVVSEIISAYEKNNKTENED</sequence>
<dbReference type="InterPro" id="IPR003714">
    <property type="entry name" value="PhoH"/>
</dbReference>
<keyword evidence="3" id="KW-0963">Cytoplasm</keyword>
<gene>
    <name evidence="8" type="ORF">SAMN02910432_00295</name>
</gene>
<dbReference type="Pfam" id="PF02562">
    <property type="entry name" value="PhoH"/>
    <property type="match status" value="1"/>
</dbReference>
<proteinExistence type="inferred from homology"/>
<dbReference type="PANTHER" id="PTHR30473">
    <property type="entry name" value="PROTEIN PHOH"/>
    <property type="match status" value="1"/>
</dbReference>
<dbReference type="GO" id="GO:0005829">
    <property type="term" value="C:cytosol"/>
    <property type="evidence" value="ECO:0007669"/>
    <property type="project" value="TreeGrafter"/>
</dbReference>
<dbReference type="Proteomes" id="UP000182635">
    <property type="component" value="Unassembled WGS sequence"/>
</dbReference>
<accession>A0A1I2PZX5</accession>
<evidence type="ECO:0000256" key="1">
    <source>
        <dbReference type="ARBA" id="ARBA00004496"/>
    </source>
</evidence>
<dbReference type="InterPro" id="IPR051451">
    <property type="entry name" value="PhoH2-like"/>
</dbReference>
<feature type="domain" description="PhoH-like protein" evidence="7">
    <location>
        <begin position="136"/>
        <end position="340"/>
    </location>
</feature>
<organism evidence="8 9">
    <name type="scientific">Ligilactobacillus ruminis DSM 20403 = NBRC 102161</name>
    <dbReference type="NCBI Taxonomy" id="1423798"/>
    <lineage>
        <taxon>Bacteria</taxon>
        <taxon>Bacillati</taxon>
        <taxon>Bacillota</taxon>
        <taxon>Bacilli</taxon>
        <taxon>Lactobacillales</taxon>
        <taxon>Lactobacillaceae</taxon>
        <taxon>Ligilactobacillus</taxon>
    </lineage>
</organism>
<comment type="similarity">
    <text evidence="2">Belongs to the PhoH family.</text>
</comment>
<evidence type="ECO:0000256" key="2">
    <source>
        <dbReference type="ARBA" id="ARBA00010393"/>
    </source>
</evidence>
<evidence type="ECO:0000256" key="3">
    <source>
        <dbReference type="ARBA" id="ARBA00022490"/>
    </source>
</evidence>
<keyword evidence="5" id="KW-0067">ATP-binding</keyword>
<dbReference type="AlphaFoldDB" id="A0A1I2PZX5"/>
<dbReference type="InterPro" id="IPR027417">
    <property type="entry name" value="P-loop_NTPase"/>
</dbReference>
<dbReference type="FunFam" id="3.40.50.300:FF:000013">
    <property type="entry name" value="PhoH family ATPase"/>
    <property type="match status" value="1"/>
</dbReference>
<evidence type="ECO:0000256" key="5">
    <source>
        <dbReference type="ARBA" id="ARBA00022840"/>
    </source>
</evidence>
<evidence type="ECO:0000313" key="8">
    <source>
        <dbReference type="EMBL" id="SFG19567.1"/>
    </source>
</evidence>
<dbReference type="PANTHER" id="PTHR30473:SF1">
    <property type="entry name" value="PHOH-LIKE PROTEIN"/>
    <property type="match status" value="1"/>
</dbReference>
<dbReference type="SUPFAM" id="SSF52540">
    <property type="entry name" value="P-loop containing nucleoside triphosphate hydrolases"/>
    <property type="match status" value="1"/>
</dbReference>
<dbReference type="Gene3D" id="3.40.50.300">
    <property type="entry name" value="P-loop containing nucleotide triphosphate hydrolases"/>
    <property type="match status" value="1"/>
</dbReference>
<evidence type="ECO:0000256" key="6">
    <source>
        <dbReference type="ARBA" id="ARBA00039970"/>
    </source>
</evidence>
<comment type="subcellular location">
    <subcellularLocation>
        <location evidence="1">Cytoplasm</location>
    </subcellularLocation>
</comment>
<dbReference type="GO" id="GO:0005524">
    <property type="term" value="F:ATP binding"/>
    <property type="evidence" value="ECO:0007669"/>
    <property type="project" value="UniProtKB-KW"/>
</dbReference>
<dbReference type="EMBL" id="FOPI01000005">
    <property type="protein sequence ID" value="SFG19567.1"/>
    <property type="molecule type" value="Genomic_DNA"/>
</dbReference>
<evidence type="ECO:0000313" key="9">
    <source>
        <dbReference type="Proteomes" id="UP000182635"/>
    </source>
</evidence>
<evidence type="ECO:0000259" key="7">
    <source>
        <dbReference type="Pfam" id="PF02562"/>
    </source>
</evidence>
<reference evidence="9" key="1">
    <citation type="submission" date="2016-10" db="EMBL/GenBank/DDBJ databases">
        <authorList>
            <person name="Varghese N."/>
            <person name="Submissions S."/>
        </authorList>
    </citation>
    <scope>NUCLEOTIDE SEQUENCE [LARGE SCALE GENOMIC DNA]</scope>
    <source>
        <strain evidence="9">DSM 20403</strain>
    </source>
</reference>
<evidence type="ECO:0000256" key="4">
    <source>
        <dbReference type="ARBA" id="ARBA00022741"/>
    </source>
</evidence>
<protein>
    <recommendedName>
        <fullName evidence="6">PhoH-like protein</fullName>
    </recommendedName>
</protein>
<keyword evidence="4" id="KW-0547">Nucleotide-binding</keyword>